<protein>
    <recommendedName>
        <fullName evidence="1">Anhydro-N-acetylmuramic acid kinase</fullName>
        <ecNumber evidence="1">2.7.1.170</ecNumber>
    </recommendedName>
    <alternativeName>
        <fullName evidence="1">AnhMurNAc kinase</fullName>
    </alternativeName>
</protein>
<dbReference type="Proteomes" id="UP000215188">
    <property type="component" value="Unassembled WGS sequence"/>
</dbReference>
<comment type="caution">
    <text evidence="2">The sequence shown here is derived from an EMBL/GenBank/DDBJ whole genome shotgun (WGS) entry which is preliminary data.</text>
</comment>
<reference evidence="2 3" key="1">
    <citation type="submission" date="2017-06" db="EMBL/GenBank/DDBJ databases">
        <title>Reclassification of a Polynucleobacter cosmopolitanus strain isolated from tropical Lake Victoria as Polynucleobacter victoriensis comb. nov.</title>
        <authorList>
            <person name="Hahn M.W."/>
        </authorList>
    </citation>
    <scope>NUCLEOTIDE SEQUENCE [LARGE SCALE GENOMIC DNA]</scope>
    <source>
        <strain evidence="2 3">MWH-MoIso2</strain>
    </source>
</reference>
<evidence type="ECO:0000313" key="2">
    <source>
        <dbReference type="EMBL" id="OXL15738.1"/>
    </source>
</evidence>
<dbReference type="HAMAP" id="MF_01270">
    <property type="entry name" value="AnhMurNAc_kinase"/>
    <property type="match status" value="1"/>
</dbReference>
<dbReference type="GO" id="GO:0005524">
    <property type="term" value="F:ATP binding"/>
    <property type="evidence" value="ECO:0007669"/>
    <property type="project" value="UniProtKB-UniRule"/>
</dbReference>
<comment type="pathway">
    <text evidence="1">Cell wall biogenesis; peptidoglycan recycling.</text>
</comment>
<name>A0A229FVY2_9BURK</name>
<evidence type="ECO:0000313" key="3">
    <source>
        <dbReference type="Proteomes" id="UP000215188"/>
    </source>
</evidence>
<dbReference type="CDD" id="cd24050">
    <property type="entry name" value="ASKHA_NBD_ANMK"/>
    <property type="match status" value="1"/>
</dbReference>
<evidence type="ECO:0000256" key="1">
    <source>
        <dbReference type="HAMAP-Rule" id="MF_01270"/>
    </source>
</evidence>
<dbReference type="GO" id="GO:0016773">
    <property type="term" value="F:phosphotransferase activity, alcohol group as acceptor"/>
    <property type="evidence" value="ECO:0007669"/>
    <property type="project" value="UniProtKB-UniRule"/>
</dbReference>
<keyword evidence="3" id="KW-1185">Reference proteome</keyword>
<accession>A0A229FVY2</accession>
<comment type="pathway">
    <text evidence="1">Amino-sugar metabolism; 1,6-anhydro-N-acetylmuramate degradation.</text>
</comment>
<dbReference type="Pfam" id="PF03702">
    <property type="entry name" value="AnmK"/>
    <property type="match status" value="1"/>
</dbReference>
<comment type="catalytic activity">
    <reaction evidence="1">
        <text>1,6-anhydro-N-acetyl-beta-muramate + ATP + H2O = N-acetyl-D-muramate 6-phosphate + ADP + H(+)</text>
        <dbReference type="Rhea" id="RHEA:24952"/>
        <dbReference type="ChEBI" id="CHEBI:15377"/>
        <dbReference type="ChEBI" id="CHEBI:15378"/>
        <dbReference type="ChEBI" id="CHEBI:30616"/>
        <dbReference type="ChEBI" id="CHEBI:58690"/>
        <dbReference type="ChEBI" id="CHEBI:58722"/>
        <dbReference type="ChEBI" id="CHEBI:456216"/>
        <dbReference type="EC" id="2.7.1.170"/>
    </reaction>
</comment>
<dbReference type="AlphaFoldDB" id="A0A229FVY2"/>
<dbReference type="InterPro" id="IPR043129">
    <property type="entry name" value="ATPase_NBD"/>
</dbReference>
<dbReference type="Gene3D" id="3.30.420.40">
    <property type="match status" value="2"/>
</dbReference>
<dbReference type="GO" id="GO:0006040">
    <property type="term" value="P:amino sugar metabolic process"/>
    <property type="evidence" value="ECO:0007669"/>
    <property type="project" value="InterPro"/>
</dbReference>
<dbReference type="NCBIfam" id="NF007139">
    <property type="entry name" value="PRK09585.1-3"/>
    <property type="match status" value="1"/>
</dbReference>
<keyword evidence="1 2" id="KW-0418">Kinase</keyword>
<keyword evidence="1" id="KW-0547">Nucleotide-binding</keyword>
<sequence length="376" mass="40514">MKNYYIGIMSGTSMDGIDAVLAEISDDGQTSVLCHKDVPFEESLKNTYLDLQAPSQNELHKEALAANHLAQHYHLVCAAILQEAKLQPSDISAIGAHGQTIRHQPQAHDGIGYTKQSLNPALLAELTGIDVIADFRSRDIAAGGQGAPLVPAFHAAQFGCKEDLAILNIGGIANLSLISANQQEKMIGFDCGPGNVLMDHWVQQSLGQSFDDDGQWAAKGQVIQKLLSSMLGDDYFKKAPPKSTGRDLFNPEWLNHHLTINDCLNQKPEDIQATLLALTTQSIAHALKQHAPKTMSLLICGGGIKNSHLIAQIKNACTWIPQENIQSTAARGVDPQTVEAGAFAWLAWAHKRKQPANLPAVTGAKGLRVLGAHYPA</sequence>
<dbReference type="PANTHER" id="PTHR30605:SF0">
    <property type="entry name" value="ANHYDRO-N-ACETYLMURAMIC ACID KINASE"/>
    <property type="match status" value="1"/>
</dbReference>
<keyword evidence="1" id="KW-0119">Carbohydrate metabolism</keyword>
<dbReference type="EC" id="2.7.1.170" evidence="1"/>
<dbReference type="GO" id="GO:0009254">
    <property type="term" value="P:peptidoglycan turnover"/>
    <property type="evidence" value="ECO:0007669"/>
    <property type="project" value="UniProtKB-UniRule"/>
</dbReference>
<dbReference type="GO" id="GO:0016301">
    <property type="term" value="F:kinase activity"/>
    <property type="evidence" value="ECO:0007669"/>
    <property type="project" value="UniProtKB-KW"/>
</dbReference>
<dbReference type="PANTHER" id="PTHR30605">
    <property type="entry name" value="ANHYDRO-N-ACETYLMURAMIC ACID KINASE"/>
    <property type="match status" value="1"/>
</dbReference>
<keyword evidence="1" id="KW-0808">Transferase</keyword>
<dbReference type="InterPro" id="IPR005338">
    <property type="entry name" value="Anhydro_N_Ac-Mur_kinase"/>
</dbReference>
<keyword evidence="1" id="KW-0067">ATP-binding</keyword>
<organism evidence="2 3">
    <name type="scientific">Polynucleobacter cosmopolitanus</name>
    <dbReference type="NCBI Taxonomy" id="351345"/>
    <lineage>
        <taxon>Bacteria</taxon>
        <taxon>Pseudomonadati</taxon>
        <taxon>Pseudomonadota</taxon>
        <taxon>Betaproteobacteria</taxon>
        <taxon>Burkholderiales</taxon>
        <taxon>Burkholderiaceae</taxon>
        <taxon>Polynucleobacter</taxon>
    </lineage>
</organism>
<comment type="similarity">
    <text evidence="1">Belongs to the anhydro-N-acetylmuramic acid kinase family.</text>
</comment>
<dbReference type="EMBL" id="NJGG01000001">
    <property type="protein sequence ID" value="OXL15738.1"/>
    <property type="molecule type" value="Genomic_DNA"/>
</dbReference>
<feature type="binding site" evidence="1">
    <location>
        <begin position="11"/>
        <end position="18"/>
    </location>
    <ligand>
        <name>ATP</name>
        <dbReference type="ChEBI" id="CHEBI:30616"/>
    </ligand>
</feature>
<dbReference type="SUPFAM" id="SSF53067">
    <property type="entry name" value="Actin-like ATPase domain"/>
    <property type="match status" value="1"/>
</dbReference>
<gene>
    <name evidence="1" type="primary">anmK</name>
    <name evidence="2" type="ORF">AOC33_01155</name>
</gene>
<dbReference type="UniPathway" id="UPA00343"/>
<dbReference type="UniPathway" id="UPA00544"/>
<proteinExistence type="inferred from homology"/>
<dbReference type="OrthoDB" id="9763949at2"/>
<dbReference type="GO" id="GO:0097175">
    <property type="term" value="P:1,6-anhydro-N-acetyl-beta-muramic acid catabolic process"/>
    <property type="evidence" value="ECO:0007669"/>
    <property type="project" value="UniProtKB-UniRule"/>
</dbReference>
<dbReference type="RefSeq" id="WP_089514777.1">
    <property type="nucleotide sequence ID" value="NZ_NJGG01000001.1"/>
</dbReference>
<comment type="function">
    <text evidence="1">Catalyzes the specific phosphorylation of 1,6-anhydro-N-acetylmuramic acid (anhMurNAc) with the simultaneous cleavage of the 1,6-anhydro ring, generating MurNAc-6-P. Is required for the utilization of anhMurNAc either imported from the medium or derived from its own cell wall murein, and thus plays a role in cell wall recycling.</text>
</comment>